<comment type="caution">
    <text evidence="4">The sequence shown here is derived from an EMBL/GenBank/DDBJ whole genome shotgun (WGS) entry which is preliminary data.</text>
</comment>
<dbReference type="InterPro" id="IPR052016">
    <property type="entry name" value="Bact_Sigma-Reg"/>
</dbReference>
<accession>A0ABV2UJC6</accession>
<evidence type="ECO:0000259" key="3">
    <source>
        <dbReference type="SMART" id="SM00331"/>
    </source>
</evidence>
<dbReference type="Proteomes" id="UP001550044">
    <property type="component" value="Unassembled WGS sequence"/>
</dbReference>
<reference evidence="4 5" key="1">
    <citation type="submission" date="2024-06" db="EMBL/GenBank/DDBJ databases">
        <title>The Natural Products Discovery Center: Release of the First 8490 Sequenced Strains for Exploring Actinobacteria Biosynthetic Diversity.</title>
        <authorList>
            <person name="Kalkreuter E."/>
            <person name="Kautsar S.A."/>
            <person name="Yang D."/>
            <person name="Bader C.D."/>
            <person name="Teijaro C.N."/>
            <person name="Fluegel L."/>
            <person name="Davis C.M."/>
            <person name="Simpson J.R."/>
            <person name="Lauterbach L."/>
            <person name="Steele A.D."/>
            <person name="Gui C."/>
            <person name="Meng S."/>
            <person name="Li G."/>
            <person name="Viehrig K."/>
            <person name="Ye F."/>
            <person name="Su P."/>
            <person name="Kiefer A.F."/>
            <person name="Nichols A."/>
            <person name="Cepeda A.J."/>
            <person name="Yan W."/>
            <person name="Fan B."/>
            <person name="Jiang Y."/>
            <person name="Adhikari A."/>
            <person name="Zheng C.-J."/>
            <person name="Schuster L."/>
            <person name="Cowan T.M."/>
            <person name="Smanski M.J."/>
            <person name="Chevrette M.G."/>
            <person name="De Carvalho L.P.S."/>
            <person name="Shen B."/>
        </authorList>
    </citation>
    <scope>NUCLEOTIDE SEQUENCE [LARGE SCALE GENOMIC DNA]</scope>
    <source>
        <strain evidence="4 5">NPDC005137</strain>
    </source>
</reference>
<dbReference type="SUPFAM" id="SSF55781">
    <property type="entry name" value="GAF domain-like"/>
    <property type="match status" value="2"/>
</dbReference>
<evidence type="ECO:0000313" key="4">
    <source>
        <dbReference type="EMBL" id="MET8437949.1"/>
    </source>
</evidence>
<protein>
    <submittedName>
        <fullName evidence="4">SpoIIE family protein phosphatase</fullName>
    </submittedName>
</protein>
<sequence length="709" mass="76564">MTDETSATGNNIEPLDTALAEVVRRSGASAGGIYLLASDGTTLDLIVTCGIPTAFGAPWTGLALSTPMPAADAVRKQRLIWVGNQEQLAGSYPRAAIALPYRCALAAAPISDSRRSWGSLVLLWPAAHPAQLTSHERKHITFGCQQAARLLDETSPRTASADPPGKPRMLTTPEIHGQRSQPPLAAVDFAERLPGGSLSLDLEGRIRFVSSSSPDLLGRSCEQLLNTLPWQSLPWLNDPVYEDRHRAAVISREPTSFTALRPPRQWLEFRLHPDATGVSVRITPMDTISQDLPGPVPREQRPSRLARAGRLYQLMCLASALTETVSVQDVVNVVADQIMLACEAQGVVFCSAEAGRLRVVGYRGYTSEAIERFEDSPLKASPVGRALASGVPTFFSNPREMERIYPESSSISGKQAWAFLPLLVSRRPIGCCTLSYDHPHTFDAEERGVLTSLAGLIAQAWDRARLYDAKHQLAHGLQQALLPRGLPAVSGLRTAARYLPATRGMDIGGDFYDLIRIDATTCAAVVGDVQGHNVAAAALMGQVRTAVHAHAATGAPPDEVLARSNRLITDLDGDLFVSSLYAQLDLADHRVRMASAGHPPPLIRGPDHRTRILDVPPGVLLGIDSGATYPVTDVPLPPGTILAFYTDGLVETPEVDIDQCTAELAHHFAAAEDHELEDLCDTLLRVARESRRPLDDTVLFLLENTGQPV</sequence>
<keyword evidence="1" id="KW-0378">Hydrolase</keyword>
<dbReference type="Gene3D" id="3.60.40.10">
    <property type="entry name" value="PPM-type phosphatase domain"/>
    <property type="match status" value="1"/>
</dbReference>
<dbReference type="RefSeq" id="WP_356712464.1">
    <property type="nucleotide sequence ID" value="NZ_JBEXIP010000047.1"/>
</dbReference>
<dbReference type="SMART" id="SM00331">
    <property type="entry name" value="PP2C_SIG"/>
    <property type="match status" value="1"/>
</dbReference>
<dbReference type="EMBL" id="JBEXIP010000047">
    <property type="protein sequence ID" value="MET8437949.1"/>
    <property type="molecule type" value="Genomic_DNA"/>
</dbReference>
<name>A0ABV2UJC6_9ACTN</name>
<feature type="domain" description="PPM-type phosphatase" evidence="3">
    <location>
        <begin position="489"/>
        <end position="704"/>
    </location>
</feature>
<dbReference type="Gene3D" id="3.30.450.20">
    <property type="entry name" value="PAS domain"/>
    <property type="match status" value="1"/>
</dbReference>
<feature type="domain" description="GAF" evidence="2">
    <location>
        <begin position="322"/>
        <end position="471"/>
    </location>
</feature>
<evidence type="ECO:0000256" key="1">
    <source>
        <dbReference type="ARBA" id="ARBA00022801"/>
    </source>
</evidence>
<evidence type="ECO:0000259" key="2">
    <source>
        <dbReference type="SMART" id="SM00065"/>
    </source>
</evidence>
<dbReference type="SUPFAM" id="SSF81606">
    <property type="entry name" value="PP2C-like"/>
    <property type="match status" value="1"/>
</dbReference>
<organism evidence="4 5">
    <name type="scientific">Streptomyces sp. 900116325</name>
    <dbReference type="NCBI Taxonomy" id="3154295"/>
    <lineage>
        <taxon>Bacteria</taxon>
        <taxon>Bacillati</taxon>
        <taxon>Actinomycetota</taxon>
        <taxon>Actinomycetes</taxon>
        <taxon>Kitasatosporales</taxon>
        <taxon>Streptomycetaceae</taxon>
        <taxon>Streptomyces</taxon>
    </lineage>
</organism>
<dbReference type="InterPro" id="IPR001932">
    <property type="entry name" value="PPM-type_phosphatase-like_dom"/>
</dbReference>
<gene>
    <name evidence="4" type="ORF">ABZV61_35400</name>
</gene>
<dbReference type="Pfam" id="PF13185">
    <property type="entry name" value="GAF_2"/>
    <property type="match status" value="1"/>
</dbReference>
<dbReference type="InterPro" id="IPR036457">
    <property type="entry name" value="PPM-type-like_dom_sf"/>
</dbReference>
<keyword evidence="5" id="KW-1185">Reference proteome</keyword>
<dbReference type="InterPro" id="IPR000014">
    <property type="entry name" value="PAS"/>
</dbReference>
<dbReference type="Pfam" id="PF01590">
    <property type="entry name" value="GAF"/>
    <property type="match status" value="1"/>
</dbReference>
<proteinExistence type="predicted"/>
<dbReference type="SUPFAM" id="SSF55785">
    <property type="entry name" value="PYP-like sensor domain (PAS domain)"/>
    <property type="match status" value="1"/>
</dbReference>
<evidence type="ECO:0000313" key="5">
    <source>
        <dbReference type="Proteomes" id="UP001550044"/>
    </source>
</evidence>
<dbReference type="PANTHER" id="PTHR43156:SF2">
    <property type="entry name" value="STAGE II SPORULATION PROTEIN E"/>
    <property type="match status" value="1"/>
</dbReference>
<dbReference type="InterPro" id="IPR029016">
    <property type="entry name" value="GAF-like_dom_sf"/>
</dbReference>
<dbReference type="CDD" id="cd00130">
    <property type="entry name" value="PAS"/>
    <property type="match status" value="1"/>
</dbReference>
<dbReference type="Gene3D" id="3.30.450.40">
    <property type="match status" value="2"/>
</dbReference>
<dbReference type="InterPro" id="IPR035965">
    <property type="entry name" value="PAS-like_dom_sf"/>
</dbReference>
<dbReference type="SMART" id="SM00065">
    <property type="entry name" value="GAF"/>
    <property type="match status" value="1"/>
</dbReference>
<dbReference type="InterPro" id="IPR003018">
    <property type="entry name" value="GAF"/>
</dbReference>
<dbReference type="Pfam" id="PF07228">
    <property type="entry name" value="SpoIIE"/>
    <property type="match status" value="1"/>
</dbReference>
<dbReference type="PANTHER" id="PTHR43156">
    <property type="entry name" value="STAGE II SPORULATION PROTEIN E-RELATED"/>
    <property type="match status" value="1"/>
</dbReference>